<protein>
    <submittedName>
        <fullName evidence="1">Uncharacterized protein</fullName>
    </submittedName>
</protein>
<comment type="caution">
    <text evidence="1">The sequence shown here is derived from an EMBL/GenBank/DDBJ whole genome shotgun (WGS) entry which is preliminary data.</text>
</comment>
<dbReference type="AlphaFoldDB" id="A0A1A7BGV3"/>
<accession>A0A1A7BGV3</accession>
<dbReference type="EMBL" id="LZYB01000003">
    <property type="protein sequence ID" value="OBV10946.1"/>
    <property type="molecule type" value="Genomic_DNA"/>
</dbReference>
<gene>
    <name evidence="1" type="ORF">I603_1354</name>
</gene>
<proteinExistence type="predicted"/>
<evidence type="ECO:0000313" key="1">
    <source>
        <dbReference type="EMBL" id="OBV10946.1"/>
    </source>
</evidence>
<sequence length="40" mass="4254">MEQWFQGVPGFQGAIVAASGWSRRPAISTQGQYAGKNLSA</sequence>
<organism evidence="1 2">
    <name type="scientific">Erythrobacter dokdonensis DSW-74</name>
    <dbReference type="NCBI Taxonomy" id="1300349"/>
    <lineage>
        <taxon>Bacteria</taxon>
        <taxon>Pseudomonadati</taxon>
        <taxon>Pseudomonadota</taxon>
        <taxon>Alphaproteobacteria</taxon>
        <taxon>Sphingomonadales</taxon>
        <taxon>Erythrobacteraceae</taxon>
        <taxon>Erythrobacter/Porphyrobacter group</taxon>
        <taxon>Erythrobacter</taxon>
    </lineage>
</organism>
<dbReference type="Proteomes" id="UP000092484">
    <property type="component" value="Unassembled WGS sequence"/>
</dbReference>
<keyword evidence="2" id="KW-1185">Reference proteome</keyword>
<reference evidence="1 2" key="1">
    <citation type="submission" date="2016-06" db="EMBL/GenBank/DDBJ databases">
        <title>Genome sequence of Porphyrobacter dokdonensis DSW-74.</title>
        <authorList>
            <person name="Kim J.F."/>
            <person name="Song J.Y."/>
        </authorList>
    </citation>
    <scope>NUCLEOTIDE SEQUENCE [LARGE SCALE GENOMIC DNA]</scope>
    <source>
        <strain evidence="1 2">DSW-74</strain>
    </source>
</reference>
<evidence type="ECO:0000313" key="2">
    <source>
        <dbReference type="Proteomes" id="UP000092484"/>
    </source>
</evidence>
<name>A0A1A7BGV3_9SPHN</name>